<evidence type="ECO:0000313" key="2">
    <source>
        <dbReference type="Proteomes" id="UP000199698"/>
    </source>
</evidence>
<gene>
    <name evidence="1" type="ORF">GA0061080_10972</name>
</gene>
<dbReference type="EMBL" id="FMBA01000097">
    <property type="protein sequence ID" value="SCC33868.1"/>
    <property type="molecule type" value="Genomic_DNA"/>
</dbReference>
<dbReference type="AlphaFoldDB" id="A0A1C4DR60"/>
<accession>A0A1C4DR60</accession>
<dbReference type="RefSeq" id="WP_091126197.1">
    <property type="nucleotide sequence ID" value="NZ_FMBA01000097.1"/>
</dbReference>
<name>A0A1C4DR60_9GAMM</name>
<proteinExistence type="predicted"/>
<dbReference type="Proteomes" id="UP000199698">
    <property type="component" value="Unassembled WGS sequence"/>
</dbReference>
<organism evidence="1 2">
    <name type="scientific">Gilliamella intestini</name>
    <dbReference type="NCBI Taxonomy" id="1798183"/>
    <lineage>
        <taxon>Bacteria</taxon>
        <taxon>Pseudomonadati</taxon>
        <taxon>Pseudomonadota</taxon>
        <taxon>Gammaproteobacteria</taxon>
        <taxon>Orbales</taxon>
        <taxon>Orbaceae</taxon>
        <taxon>Gilliamella</taxon>
    </lineage>
</organism>
<sequence>MKTKIYLLNSDLSDYSSFIENCPKGQEDMQGRAMDRALYHHWQPFGEEYQPVTMELCANDYGRKNYQLDISGFTAPFYVLSERALEALSDIFLPRGQVLPIITASKRKKFWGYFPTNVLKGCFDKEKSIYKQWPNGLMIEHVVLIADNITDEYLFTIEEDIRRVFVTEKFKQRVEEAGLLAFTFPDHLVAETS</sequence>
<keyword evidence="2" id="KW-1185">Reference proteome</keyword>
<reference evidence="2" key="1">
    <citation type="submission" date="2016-08" db="EMBL/GenBank/DDBJ databases">
        <authorList>
            <person name="Varghese N."/>
            <person name="Submissions Spin"/>
        </authorList>
    </citation>
    <scope>NUCLEOTIDE SEQUENCE [LARGE SCALE GENOMIC DNA]</scope>
    <source>
        <strain evidence="2">R-53144</strain>
    </source>
</reference>
<evidence type="ECO:0000313" key="1">
    <source>
        <dbReference type="EMBL" id="SCC33868.1"/>
    </source>
</evidence>
<dbReference type="OrthoDB" id="6431841at2"/>
<protein>
    <submittedName>
        <fullName evidence="1">Uncharacterized protein</fullName>
    </submittedName>
</protein>
<dbReference type="STRING" id="1798183.GA0061080_10972"/>